<accession>A0A843VYA8</accession>
<comment type="caution">
    <text evidence="1">The sequence shown here is derived from an EMBL/GenBank/DDBJ whole genome shotgun (WGS) entry which is preliminary data.</text>
</comment>
<protein>
    <submittedName>
        <fullName evidence="1">Uncharacterized protein</fullName>
    </submittedName>
</protein>
<proteinExistence type="predicted"/>
<sequence length="67" mass="7409">MVVLLVGPRPCGGLRCVPRCCFRIVCDSAGSAGVVFGPTLVVGRDITLFRYFVVLCSRCFPLYYFLE</sequence>
<name>A0A843VYA8_COLES</name>
<keyword evidence="2" id="KW-1185">Reference proteome</keyword>
<dbReference type="EMBL" id="NMUH01002452">
    <property type="protein sequence ID" value="MQM00067.1"/>
    <property type="molecule type" value="Genomic_DNA"/>
</dbReference>
<dbReference type="AlphaFoldDB" id="A0A843VYA8"/>
<reference evidence="1" key="1">
    <citation type="submission" date="2017-07" db="EMBL/GenBank/DDBJ databases">
        <title>Taro Niue Genome Assembly and Annotation.</title>
        <authorList>
            <person name="Atibalentja N."/>
            <person name="Keating K."/>
            <person name="Fields C.J."/>
        </authorList>
    </citation>
    <scope>NUCLEOTIDE SEQUENCE</scope>
    <source>
        <strain evidence="1">Niue_2</strain>
        <tissue evidence="1">Leaf</tissue>
    </source>
</reference>
<gene>
    <name evidence="1" type="ORF">Taro_032800</name>
</gene>
<dbReference type="Proteomes" id="UP000652761">
    <property type="component" value="Unassembled WGS sequence"/>
</dbReference>
<organism evidence="1 2">
    <name type="scientific">Colocasia esculenta</name>
    <name type="common">Wild taro</name>
    <name type="synonym">Arum esculentum</name>
    <dbReference type="NCBI Taxonomy" id="4460"/>
    <lineage>
        <taxon>Eukaryota</taxon>
        <taxon>Viridiplantae</taxon>
        <taxon>Streptophyta</taxon>
        <taxon>Embryophyta</taxon>
        <taxon>Tracheophyta</taxon>
        <taxon>Spermatophyta</taxon>
        <taxon>Magnoliopsida</taxon>
        <taxon>Liliopsida</taxon>
        <taxon>Araceae</taxon>
        <taxon>Aroideae</taxon>
        <taxon>Colocasieae</taxon>
        <taxon>Colocasia</taxon>
    </lineage>
</organism>
<evidence type="ECO:0000313" key="2">
    <source>
        <dbReference type="Proteomes" id="UP000652761"/>
    </source>
</evidence>
<evidence type="ECO:0000313" key="1">
    <source>
        <dbReference type="EMBL" id="MQM00067.1"/>
    </source>
</evidence>